<accession>A0A8J6APH7</accession>
<dbReference type="EMBL" id="JAHDYR010000069">
    <property type="protein sequence ID" value="KAG9389503.1"/>
    <property type="molecule type" value="Genomic_DNA"/>
</dbReference>
<feature type="transmembrane region" description="Helical" evidence="2">
    <location>
        <begin position="132"/>
        <end position="151"/>
    </location>
</feature>
<keyword evidence="2" id="KW-0812">Transmembrane</keyword>
<evidence type="ECO:0000256" key="2">
    <source>
        <dbReference type="SAM" id="Phobius"/>
    </source>
</evidence>
<keyword evidence="2" id="KW-0472">Membrane</keyword>
<protein>
    <recommendedName>
        <fullName evidence="5">THH1/TOM1/TOM3 domain-containing protein</fullName>
    </recommendedName>
</protein>
<evidence type="ECO:0008006" key="5">
    <source>
        <dbReference type="Google" id="ProtNLM"/>
    </source>
</evidence>
<feature type="compositionally biased region" description="Basic and acidic residues" evidence="1">
    <location>
        <begin position="327"/>
        <end position="336"/>
    </location>
</feature>
<reference evidence="3" key="1">
    <citation type="submission" date="2021-05" db="EMBL/GenBank/DDBJ databases">
        <title>A free-living protist that lacks canonical eukaryotic 1 DNA replication and segregation systems.</title>
        <authorList>
            <person name="Salas-Leiva D.E."/>
            <person name="Tromer E.C."/>
            <person name="Curtis B.A."/>
            <person name="Jerlstrom-Hultqvist J."/>
            <person name="Kolisko M."/>
            <person name="Yi Z."/>
            <person name="Salas-Leiva J.S."/>
            <person name="Gallot-Lavallee L."/>
            <person name="Kops G.J.P.L."/>
            <person name="Archibald J.M."/>
            <person name="Simpson A.G.B."/>
            <person name="Roger A.J."/>
        </authorList>
    </citation>
    <scope>NUCLEOTIDE SEQUENCE</scope>
    <source>
        <strain evidence="3">BICM</strain>
    </source>
</reference>
<keyword evidence="2" id="KW-1133">Transmembrane helix</keyword>
<organism evidence="3 4">
    <name type="scientific">Carpediemonas membranifera</name>
    <dbReference type="NCBI Taxonomy" id="201153"/>
    <lineage>
        <taxon>Eukaryota</taxon>
        <taxon>Metamonada</taxon>
        <taxon>Carpediemonas-like organisms</taxon>
        <taxon>Carpediemonas</taxon>
    </lineage>
</organism>
<feature type="transmembrane region" description="Helical" evidence="2">
    <location>
        <begin position="163"/>
        <end position="192"/>
    </location>
</feature>
<feature type="transmembrane region" description="Helical" evidence="2">
    <location>
        <begin position="256"/>
        <end position="278"/>
    </location>
</feature>
<dbReference type="Proteomes" id="UP000717585">
    <property type="component" value="Unassembled WGS sequence"/>
</dbReference>
<sequence>MNSSSRLPGLQSWIETLPTIYGQWGTEASERSAFLLPVKTYDVGPWNVAVNSIVYHIIFFIILLRILWIIAESLVHHKRLKLSSIFKQRLLVHLLLLLSVLTRLIWFHYLSFLQLFIPRPSVVDFSDLFNRWSVLLLFAAFCINIAVYIKVNIRTLNPTRRKLILFAAHLFAYGVTAVVMGLQLVVNVFWIISPMMPTEGSLVFDFNLLVLIGYWFFMSVAFTWFSGLYSLRVVWAIYKAQLSATRKTFLIVRKGLFLLSKMVLFDFALLLRLFAFSYRPVTGKHMWDLVYPAIFYTIPDTMTIIGLLINFKDAPGKSRRGRPPKARPVEREWDRSRPHRSPAQLHGIAEAAYPESELELDLEPGLSD</sequence>
<comment type="caution">
    <text evidence="3">The sequence shown here is derived from an EMBL/GenBank/DDBJ whole genome shotgun (WGS) entry which is preliminary data.</text>
</comment>
<evidence type="ECO:0000313" key="4">
    <source>
        <dbReference type="Proteomes" id="UP000717585"/>
    </source>
</evidence>
<feature type="transmembrane region" description="Helical" evidence="2">
    <location>
        <begin position="290"/>
        <end position="311"/>
    </location>
</feature>
<feature type="transmembrane region" description="Helical" evidence="2">
    <location>
        <begin position="53"/>
        <end position="71"/>
    </location>
</feature>
<dbReference type="AlphaFoldDB" id="A0A8J6APH7"/>
<feature type="transmembrane region" description="Helical" evidence="2">
    <location>
        <begin position="91"/>
        <end position="112"/>
    </location>
</feature>
<feature type="region of interest" description="Disordered" evidence="1">
    <location>
        <begin position="316"/>
        <end position="350"/>
    </location>
</feature>
<evidence type="ECO:0000313" key="3">
    <source>
        <dbReference type="EMBL" id="KAG9389503.1"/>
    </source>
</evidence>
<feature type="transmembrane region" description="Helical" evidence="2">
    <location>
        <begin position="212"/>
        <end position="235"/>
    </location>
</feature>
<gene>
    <name evidence="3" type="ORF">J8273_8796</name>
</gene>
<name>A0A8J6APH7_9EUKA</name>
<keyword evidence="4" id="KW-1185">Reference proteome</keyword>
<evidence type="ECO:0000256" key="1">
    <source>
        <dbReference type="SAM" id="MobiDB-lite"/>
    </source>
</evidence>
<proteinExistence type="predicted"/>